<dbReference type="SMART" id="SM00530">
    <property type="entry name" value="HTH_XRE"/>
    <property type="match status" value="1"/>
</dbReference>
<sequence length="106" mass="12302">MTQNETDIYQKIGNALKEIRKEKKLTLQYIQKISALHPANISKVENGKSNPSIGWIIHYCNALDVDPNEVFIRAFAEDFKSQQLDRIFDKFASYQVENKPTEKDKL</sequence>
<dbReference type="Gene3D" id="1.10.260.40">
    <property type="entry name" value="lambda repressor-like DNA-binding domains"/>
    <property type="match status" value="1"/>
</dbReference>
<reference evidence="3" key="1">
    <citation type="journal article" date="2019" name="Int. J. Syst. Evol. Microbiol.">
        <title>The Global Catalogue of Microorganisms (GCM) 10K type strain sequencing project: providing services to taxonomists for standard genome sequencing and annotation.</title>
        <authorList>
            <consortium name="The Broad Institute Genomics Platform"/>
            <consortium name="The Broad Institute Genome Sequencing Center for Infectious Disease"/>
            <person name="Wu L."/>
            <person name="Ma J."/>
        </authorList>
    </citation>
    <scope>NUCLEOTIDE SEQUENCE [LARGE SCALE GENOMIC DNA]</scope>
    <source>
        <strain evidence="3">CCUG 54527</strain>
    </source>
</reference>
<evidence type="ECO:0000259" key="1">
    <source>
        <dbReference type="PROSITE" id="PS50943"/>
    </source>
</evidence>
<keyword evidence="3" id="KW-1185">Reference proteome</keyword>
<feature type="domain" description="HTH cro/C1-type" evidence="1">
    <location>
        <begin position="16"/>
        <end position="70"/>
    </location>
</feature>
<dbReference type="PROSITE" id="PS50943">
    <property type="entry name" value="HTH_CROC1"/>
    <property type="match status" value="1"/>
</dbReference>
<protein>
    <submittedName>
        <fullName evidence="2">Helix-turn-helix domain-containing protein</fullName>
    </submittedName>
</protein>
<dbReference type="Pfam" id="PF12844">
    <property type="entry name" value="HTH_19"/>
    <property type="match status" value="1"/>
</dbReference>
<comment type="caution">
    <text evidence="2">The sequence shown here is derived from an EMBL/GenBank/DDBJ whole genome shotgun (WGS) entry which is preliminary data.</text>
</comment>
<dbReference type="RefSeq" id="WP_377733053.1">
    <property type="nucleotide sequence ID" value="NZ_JBHSRI010000005.1"/>
</dbReference>
<dbReference type="InterPro" id="IPR010982">
    <property type="entry name" value="Lambda_DNA-bd_dom_sf"/>
</dbReference>
<accession>A0ABW1L5S6</accession>
<dbReference type="CDD" id="cd00093">
    <property type="entry name" value="HTH_XRE"/>
    <property type="match status" value="1"/>
</dbReference>
<proteinExistence type="predicted"/>
<dbReference type="EMBL" id="JBHSRI010000005">
    <property type="protein sequence ID" value="MFC6038955.1"/>
    <property type="molecule type" value="Genomic_DNA"/>
</dbReference>
<dbReference type="Proteomes" id="UP001596170">
    <property type="component" value="Unassembled WGS sequence"/>
</dbReference>
<organism evidence="2 3">
    <name type="scientific">Paenisporosarcina macmurdoensis</name>
    <dbReference type="NCBI Taxonomy" id="212659"/>
    <lineage>
        <taxon>Bacteria</taxon>
        <taxon>Bacillati</taxon>
        <taxon>Bacillota</taxon>
        <taxon>Bacilli</taxon>
        <taxon>Bacillales</taxon>
        <taxon>Caryophanaceae</taxon>
        <taxon>Paenisporosarcina</taxon>
    </lineage>
</organism>
<dbReference type="SUPFAM" id="SSF47413">
    <property type="entry name" value="lambda repressor-like DNA-binding domains"/>
    <property type="match status" value="1"/>
</dbReference>
<gene>
    <name evidence="2" type="ORF">ACFPYN_05745</name>
</gene>
<evidence type="ECO:0000313" key="3">
    <source>
        <dbReference type="Proteomes" id="UP001596170"/>
    </source>
</evidence>
<name>A0ABW1L5S6_9BACL</name>
<dbReference type="InterPro" id="IPR001387">
    <property type="entry name" value="Cro/C1-type_HTH"/>
</dbReference>
<evidence type="ECO:0000313" key="2">
    <source>
        <dbReference type="EMBL" id="MFC6038955.1"/>
    </source>
</evidence>